<proteinExistence type="predicted"/>
<dbReference type="InterPro" id="IPR013783">
    <property type="entry name" value="Ig-like_fold"/>
</dbReference>
<dbReference type="InterPro" id="IPR011600">
    <property type="entry name" value="Pept_C14_caspase"/>
</dbReference>
<reference evidence="2" key="1">
    <citation type="submission" date="2022-09" db="EMBL/GenBank/DDBJ databases">
        <title>Actin cytoskeleton and complex cell architecture in an #Asgard archaeon.</title>
        <authorList>
            <person name="Ponce Toledo R.I."/>
            <person name="Schleper C."/>
            <person name="Rodrigues Oliveira T."/>
            <person name="Wollweber F."/>
            <person name="Xu J."/>
            <person name="Rittmann S."/>
            <person name="Klingl A."/>
            <person name="Pilhofer M."/>
        </authorList>
    </citation>
    <scope>NUCLEOTIDE SEQUENCE</scope>
    <source>
        <strain evidence="2">B-35</strain>
    </source>
</reference>
<dbReference type="Gene3D" id="3.40.50.1460">
    <property type="match status" value="1"/>
</dbReference>
<dbReference type="Pfam" id="PF17957">
    <property type="entry name" value="Big_7"/>
    <property type="match status" value="1"/>
</dbReference>
<dbReference type="PANTHER" id="PTHR48104:SF30">
    <property type="entry name" value="METACASPASE-1"/>
    <property type="match status" value="1"/>
</dbReference>
<evidence type="ECO:0000259" key="1">
    <source>
        <dbReference type="Pfam" id="PF00656"/>
    </source>
</evidence>
<sequence>MKKFQKFLITFLLVFSLSAFMFDAQASSNTRGSRRPPWEPTDAKPVCSIVSPTNGEAVEGIVSIVVSATDDNGVIEVVITVDGVTIIGTTYDWDTTGLADGSYSILATATDTIGQTTTDSITVNIGNTSPGTGDGIVNKYAVIIGISDYDTISDLSFCDEDANDWYNYLAPKGYQITLLGDNTNTYARPIDGIATEANMKQAVADILAIADADDIIVYATSGHGTEVKSGNGRTATYKQAICAWDCSAGVDGEDGLLYDSEFATMWVSAVSNVFIFIDHCFSGGMDELFDAPNADCFYMTTTCSAEGLGYDASEYSNGMWTYWFLEAALVNQGYTDLHEAYVYGYTNYSITKEVDLPCEFGVADFNL</sequence>
<keyword evidence="3" id="KW-1185">Reference proteome</keyword>
<dbReference type="Proteomes" id="UP001208689">
    <property type="component" value="Chromosome"/>
</dbReference>
<dbReference type="Gene3D" id="2.60.40.10">
    <property type="entry name" value="Immunoglobulins"/>
    <property type="match status" value="1"/>
</dbReference>
<name>A0ABY6HJN6_9ARCH</name>
<gene>
    <name evidence="2" type="ORF">NEF87_000021</name>
</gene>
<dbReference type="PANTHER" id="PTHR48104">
    <property type="entry name" value="METACASPASE-4"/>
    <property type="match status" value="1"/>
</dbReference>
<accession>A0ABY6HJN6</accession>
<dbReference type="SUPFAM" id="SSF52129">
    <property type="entry name" value="Caspase-like"/>
    <property type="match status" value="1"/>
</dbReference>
<protein>
    <recommendedName>
        <fullName evidence="1">Peptidase C14 caspase domain-containing protein</fullName>
    </recommendedName>
</protein>
<feature type="domain" description="Peptidase C14 caspase" evidence="1">
    <location>
        <begin position="139"/>
        <end position="288"/>
    </location>
</feature>
<dbReference type="EMBL" id="CP104013">
    <property type="protein sequence ID" value="UYP43736.1"/>
    <property type="molecule type" value="Genomic_DNA"/>
</dbReference>
<dbReference type="InterPro" id="IPR050452">
    <property type="entry name" value="Metacaspase"/>
</dbReference>
<evidence type="ECO:0000313" key="2">
    <source>
        <dbReference type="EMBL" id="UYP43736.1"/>
    </source>
</evidence>
<dbReference type="InterPro" id="IPR029030">
    <property type="entry name" value="Caspase-like_dom_sf"/>
</dbReference>
<dbReference type="Pfam" id="PF00656">
    <property type="entry name" value="Peptidase_C14"/>
    <property type="match status" value="1"/>
</dbReference>
<evidence type="ECO:0000313" key="3">
    <source>
        <dbReference type="Proteomes" id="UP001208689"/>
    </source>
</evidence>
<organism evidence="2 3">
    <name type="scientific">Candidatus Lokiarchaeum ossiferum</name>
    <dbReference type="NCBI Taxonomy" id="2951803"/>
    <lineage>
        <taxon>Archaea</taxon>
        <taxon>Promethearchaeati</taxon>
        <taxon>Promethearchaeota</taxon>
        <taxon>Promethearchaeia</taxon>
        <taxon>Promethearchaeales</taxon>
        <taxon>Promethearchaeaceae</taxon>
        <taxon>Candidatus Lokiarchaeum</taxon>
    </lineage>
</organism>